<protein>
    <recommendedName>
        <fullName evidence="8">Holo-[acyl-carrier-protein] synthase</fullName>
        <shortName evidence="8">Holo-ACP synthase</shortName>
        <ecNumber evidence="8">2.7.8.7</ecNumber>
    </recommendedName>
    <alternativeName>
        <fullName evidence="8">4'-phosphopantetheinyl transferase AcpS</fullName>
    </alternativeName>
</protein>
<proteinExistence type="inferred from homology"/>
<dbReference type="AlphaFoldDB" id="A0A8J4M2R2"/>
<dbReference type="GO" id="GO:0008897">
    <property type="term" value="F:holo-[acyl-carrier-protein] synthase activity"/>
    <property type="evidence" value="ECO:0007669"/>
    <property type="project" value="UniProtKB-UniRule"/>
</dbReference>
<dbReference type="Gene3D" id="3.90.470.20">
    <property type="entry name" value="4'-phosphopantetheinyl transferase domain"/>
    <property type="match status" value="1"/>
</dbReference>
<sequence>MIIGIGTDLTEIGRVAKLLQSGGGVAARFVNRVLTEEERKLLEARGARKHEFVAGRFAAKEAVVKALGTGIGAVTGLQDIEVVADESGRPICRLSAGAWERLGLDPERVRVHVSISHTDQVASAMAVVEQVDAPAL</sequence>
<dbReference type="GO" id="GO:0000287">
    <property type="term" value="F:magnesium ion binding"/>
    <property type="evidence" value="ECO:0007669"/>
    <property type="project" value="UniProtKB-UniRule"/>
</dbReference>
<dbReference type="NCBIfam" id="TIGR00556">
    <property type="entry name" value="pantethn_trn"/>
    <property type="match status" value="1"/>
</dbReference>
<dbReference type="InterPro" id="IPR004568">
    <property type="entry name" value="Ppantetheine-prot_Trfase_dom"/>
</dbReference>
<keyword evidence="1 8" id="KW-0444">Lipid biosynthesis</keyword>
<comment type="caution">
    <text evidence="10">The sequence shown here is derived from an EMBL/GenBank/DDBJ whole genome shotgun (WGS) entry which is preliminary data.</text>
</comment>
<keyword evidence="2 8" id="KW-0808">Transferase</keyword>
<accession>A0A8J4M2R2</accession>
<feature type="binding site" evidence="8">
    <location>
        <position position="61"/>
    </location>
    <ligand>
        <name>Mg(2+)</name>
        <dbReference type="ChEBI" id="CHEBI:18420"/>
    </ligand>
</feature>
<dbReference type="HAMAP" id="MF_00101">
    <property type="entry name" value="AcpS"/>
    <property type="match status" value="1"/>
</dbReference>
<dbReference type="InterPro" id="IPR002582">
    <property type="entry name" value="ACPS"/>
</dbReference>
<keyword evidence="8" id="KW-0963">Cytoplasm</keyword>
<dbReference type="GO" id="GO:0005737">
    <property type="term" value="C:cytoplasm"/>
    <property type="evidence" value="ECO:0007669"/>
    <property type="project" value="UniProtKB-SubCell"/>
</dbReference>
<keyword evidence="4 8" id="KW-0276">Fatty acid metabolism</keyword>
<dbReference type="SUPFAM" id="SSF56214">
    <property type="entry name" value="4'-phosphopantetheinyl transferase"/>
    <property type="match status" value="1"/>
</dbReference>
<organism evidence="10 11">
    <name type="scientific">Xylanibacillus composti</name>
    <dbReference type="NCBI Taxonomy" id="1572762"/>
    <lineage>
        <taxon>Bacteria</taxon>
        <taxon>Bacillati</taxon>
        <taxon>Bacillota</taxon>
        <taxon>Bacilli</taxon>
        <taxon>Bacillales</taxon>
        <taxon>Paenibacillaceae</taxon>
        <taxon>Xylanibacillus</taxon>
    </lineage>
</organism>
<evidence type="ECO:0000256" key="1">
    <source>
        <dbReference type="ARBA" id="ARBA00022516"/>
    </source>
</evidence>
<dbReference type="RefSeq" id="WP_213412008.1">
    <property type="nucleotide sequence ID" value="NZ_BOVK01000025.1"/>
</dbReference>
<dbReference type="EC" id="2.7.8.7" evidence="8"/>
<keyword evidence="5 8" id="KW-0460">Magnesium</keyword>
<evidence type="ECO:0000259" key="9">
    <source>
        <dbReference type="Pfam" id="PF01648"/>
    </source>
</evidence>
<keyword evidence="3 8" id="KW-0479">Metal-binding</keyword>
<keyword evidence="11" id="KW-1185">Reference proteome</keyword>
<reference evidence="10" key="1">
    <citation type="submission" date="2021-04" db="EMBL/GenBank/DDBJ databases">
        <title>Draft genome sequence of Xylanibacillus composti strain K13.</title>
        <authorList>
            <person name="Uke A."/>
            <person name="Chhe C."/>
            <person name="Baramee S."/>
            <person name="Kosugi A."/>
        </authorList>
    </citation>
    <scope>NUCLEOTIDE SEQUENCE</scope>
    <source>
        <strain evidence="10">K13</strain>
    </source>
</reference>
<evidence type="ECO:0000313" key="11">
    <source>
        <dbReference type="Proteomes" id="UP000677918"/>
    </source>
</evidence>
<dbReference type="NCBIfam" id="TIGR00516">
    <property type="entry name" value="acpS"/>
    <property type="match status" value="1"/>
</dbReference>
<dbReference type="InterPro" id="IPR008278">
    <property type="entry name" value="4-PPantetheinyl_Trfase_dom"/>
</dbReference>
<comment type="cofactor">
    <cofactor evidence="8">
        <name>Mg(2+)</name>
        <dbReference type="ChEBI" id="CHEBI:18420"/>
    </cofactor>
</comment>
<evidence type="ECO:0000313" key="10">
    <source>
        <dbReference type="EMBL" id="GIQ69202.1"/>
    </source>
</evidence>
<keyword evidence="6 8" id="KW-0443">Lipid metabolism</keyword>
<evidence type="ECO:0000256" key="7">
    <source>
        <dbReference type="ARBA" id="ARBA00023160"/>
    </source>
</evidence>
<feature type="binding site" evidence="8">
    <location>
        <position position="8"/>
    </location>
    <ligand>
        <name>Mg(2+)</name>
        <dbReference type="ChEBI" id="CHEBI:18420"/>
    </ligand>
</feature>
<comment type="catalytic activity">
    <reaction evidence="8">
        <text>apo-[ACP] + CoA = holo-[ACP] + adenosine 3',5'-bisphosphate + H(+)</text>
        <dbReference type="Rhea" id="RHEA:12068"/>
        <dbReference type="Rhea" id="RHEA-COMP:9685"/>
        <dbReference type="Rhea" id="RHEA-COMP:9690"/>
        <dbReference type="ChEBI" id="CHEBI:15378"/>
        <dbReference type="ChEBI" id="CHEBI:29999"/>
        <dbReference type="ChEBI" id="CHEBI:57287"/>
        <dbReference type="ChEBI" id="CHEBI:58343"/>
        <dbReference type="ChEBI" id="CHEBI:64479"/>
        <dbReference type="EC" id="2.7.8.7"/>
    </reaction>
</comment>
<evidence type="ECO:0000256" key="8">
    <source>
        <dbReference type="HAMAP-Rule" id="MF_00101"/>
    </source>
</evidence>
<evidence type="ECO:0000256" key="6">
    <source>
        <dbReference type="ARBA" id="ARBA00023098"/>
    </source>
</evidence>
<comment type="subcellular location">
    <subcellularLocation>
        <location evidence="8">Cytoplasm</location>
    </subcellularLocation>
</comment>
<dbReference type="Pfam" id="PF01648">
    <property type="entry name" value="ACPS"/>
    <property type="match status" value="1"/>
</dbReference>
<dbReference type="EMBL" id="BOVK01000025">
    <property type="protein sequence ID" value="GIQ69202.1"/>
    <property type="molecule type" value="Genomic_DNA"/>
</dbReference>
<gene>
    <name evidence="10" type="primary">acpS_1</name>
    <name evidence="8" type="synonym">acpS</name>
    <name evidence="10" type="ORF">XYCOK13_20260</name>
</gene>
<keyword evidence="7 8" id="KW-0275">Fatty acid biosynthesis</keyword>
<evidence type="ECO:0000256" key="2">
    <source>
        <dbReference type="ARBA" id="ARBA00022679"/>
    </source>
</evidence>
<dbReference type="InterPro" id="IPR037143">
    <property type="entry name" value="4-PPantetheinyl_Trfase_dom_sf"/>
</dbReference>
<comment type="function">
    <text evidence="8">Transfers the 4'-phosphopantetheine moiety from coenzyme A to a Ser of acyl-carrier-protein.</text>
</comment>
<name>A0A8J4M2R2_9BACL</name>
<evidence type="ECO:0000256" key="5">
    <source>
        <dbReference type="ARBA" id="ARBA00022842"/>
    </source>
</evidence>
<evidence type="ECO:0000256" key="4">
    <source>
        <dbReference type="ARBA" id="ARBA00022832"/>
    </source>
</evidence>
<feature type="domain" description="4'-phosphopantetheinyl transferase" evidence="9">
    <location>
        <begin position="4"/>
        <end position="95"/>
    </location>
</feature>
<dbReference type="Proteomes" id="UP000677918">
    <property type="component" value="Unassembled WGS sequence"/>
</dbReference>
<dbReference type="GO" id="GO:0006633">
    <property type="term" value="P:fatty acid biosynthetic process"/>
    <property type="evidence" value="ECO:0007669"/>
    <property type="project" value="UniProtKB-UniRule"/>
</dbReference>
<evidence type="ECO:0000256" key="3">
    <source>
        <dbReference type="ARBA" id="ARBA00022723"/>
    </source>
</evidence>
<comment type="similarity">
    <text evidence="8">Belongs to the P-Pant transferase superfamily. AcpS family.</text>
</comment>